<feature type="signal peptide" evidence="3">
    <location>
        <begin position="1"/>
        <end position="24"/>
    </location>
</feature>
<evidence type="ECO:0000313" key="6">
    <source>
        <dbReference type="Proteomes" id="UP001374579"/>
    </source>
</evidence>
<dbReference type="Gene3D" id="2.60.120.40">
    <property type="match status" value="1"/>
</dbReference>
<protein>
    <recommendedName>
        <fullName evidence="4">C1q domain-containing protein</fullName>
    </recommendedName>
</protein>
<comment type="subcellular location">
    <subcellularLocation>
        <location evidence="1">Secreted</location>
    </subcellularLocation>
</comment>
<proteinExistence type="predicted"/>
<dbReference type="SMART" id="SM00110">
    <property type="entry name" value="C1Q"/>
    <property type="match status" value="1"/>
</dbReference>
<dbReference type="InterPro" id="IPR001073">
    <property type="entry name" value="C1q_dom"/>
</dbReference>
<keyword evidence="6" id="KW-1185">Reference proteome</keyword>
<reference evidence="5 6" key="1">
    <citation type="submission" date="2024-02" db="EMBL/GenBank/DDBJ databases">
        <title>Chromosome-scale genome assembly of the rough periwinkle Littorina saxatilis.</title>
        <authorList>
            <person name="De Jode A."/>
            <person name="Faria R."/>
            <person name="Formenti G."/>
            <person name="Sims Y."/>
            <person name="Smith T.P."/>
            <person name="Tracey A."/>
            <person name="Wood J.M.D."/>
            <person name="Zagrodzka Z.B."/>
            <person name="Johannesson K."/>
            <person name="Butlin R.K."/>
            <person name="Leder E.H."/>
        </authorList>
    </citation>
    <scope>NUCLEOTIDE SEQUENCE [LARGE SCALE GENOMIC DNA]</scope>
    <source>
        <strain evidence="5">Snail1</strain>
        <tissue evidence="5">Muscle</tissue>
    </source>
</reference>
<evidence type="ECO:0000313" key="5">
    <source>
        <dbReference type="EMBL" id="KAK7111797.1"/>
    </source>
</evidence>
<evidence type="ECO:0000259" key="4">
    <source>
        <dbReference type="PROSITE" id="PS50871"/>
    </source>
</evidence>
<comment type="caution">
    <text evidence="5">The sequence shown here is derived from an EMBL/GenBank/DDBJ whole genome shotgun (WGS) entry which is preliminary data.</text>
</comment>
<dbReference type="EMBL" id="JBAMIC010000002">
    <property type="protein sequence ID" value="KAK7111797.1"/>
    <property type="molecule type" value="Genomic_DNA"/>
</dbReference>
<evidence type="ECO:0000256" key="3">
    <source>
        <dbReference type="SAM" id="SignalP"/>
    </source>
</evidence>
<sequence>MASFQLGVLFAGLFLLILWGPSGACMYVAFSAGLSDNVKLQANDKLRYDRVTTNVGSALNATTGMFTCPQSGLYQFHVHAFPIRGLRLWMSLYLKDIPIISVYAESQSSGGHSVVVFVNKGDTVYVAAKVPSKMYGGSNDIYTTFTGYLISPYLN</sequence>
<dbReference type="AlphaFoldDB" id="A0AAN9GKE7"/>
<evidence type="ECO:0000256" key="1">
    <source>
        <dbReference type="ARBA" id="ARBA00004613"/>
    </source>
</evidence>
<feature type="chain" id="PRO_5042878413" description="C1q domain-containing protein" evidence="3">
    <location>
        <begin position="25"/>
        <end position="155"/>
    </location>
</feature>
<organism evidence="5 6">
    <name type="scientific">Littorina saxatilis</name>
    <dbReference type="NCBI Taxonomy" id="31220"/>
    <lineage>
        <taxon>Eukaryota</taxon>
        <taxon>Metazoa</taxon>
        <taxon>Spiralia</taxon>
        <taxon>Lophotrochozoa</taxon>
        <taxon>Mollusca</taxon>
        <taxon>Gastropoda</taxon>
        <taxon>Caenogastropoda</taxon>
        <taxon>Littorinimorpha</taxon>
        <taxon>Littorinoidea</taxon>
        <taxon>Littorinidae</taxon>
        <taxon>Littorina</taxon>
    </lineage>
</organism>
<dbReference type="GO" id="GO:0005581">
    <property type="term" value="C:collagen trimer"/>
    <property type="evidence" value="ECO:0007669"/>
    <property type="project" value="UniProtKB-KW"/>
</dbReference>
<keyword evidence="2" id="KW-0964">Secreted</keyword>
<dbReference type="InterPro" id="IPR050392">
    <property type="entry name" value="Collagen/C1q_domain"/>
</dbReference>
<dbReference type="Pfam" id="PF00386">
    <property type="entry name" value="C1q"/>
    <property type="match status" value="1"/>
</dbReference>
<feature type="domain" description="C1q" evidence="4">
    <location>
        <begin position="23"/>
        <end position="155"/>
    </location>
</feature>
<dbReference type="Proteomes" id="UP001374579">
    <property type="component" value="Unassembled WGS sequence"/>
</dbReference>
<dbReference type="PANTHER" id="PTHR15427">
    <property type="entry name" value="EMILIN ELASTIN MICROFIBRIL INTERFACE-LOCATED PROTEIN ELASTIN MICROFIBRIL INTERFACER"/>
    <property type="match status" value="1"/>
</dbReference>
<gene>
    <name evidence="5" type="ORF">V1264_011372</name>
</gene>
<dbReference type="PANTHER" id="PTHR15427:SF33">
    <property type="entry name" value="COLLAGEN IV NC1 DOMAIN-CONTAINING PROTEIN"/>
    <property type="match status" value="1"/>
</dbReference>
<accession>A0AAN9GKE7</accession>
<keyword evidence="3" id="KW-0732">Signal</keyword>
<name>A0AAN9GKE7_9CAEN</name>
<dbReference type="PROSITE" id="PS50871">
    <property type="entry name" value="C1Q"/>
    <property type="match status" value="1"/>
</dbReference>
<dbReference type="PRINTS" id="PR00007">
    <property type="entry name" value="COMPLEMNTC1Q"/>
</dbReference>
<dbReference type="InterPro" id="IPR008983">
    <property type="entry name" value="Tumour_necrosis_fac-like_dom"/>
</dbReference>
<dbReference type="SUPFAM" id="SSF49842">
    <property type="entry name" value="TNF-like"/>
    <property type="match status" value="1"/>
</dbReference>
<evidence type="ECO:0000256" key="2">
    <source>
        <dbReference type="ARBA" id="ARBA00022525"/>
    </source>
</evidence>